<proteinExistence type="predicted"/>
<dbReference type="InterPro" id="IPR050185">
    <property type="entry name" value="Ub_carboxyl-term_hydrolase"/>
</dbReference>
<dbReference type="PROSITE" id="PS50235">
    <property type="entry name" value="USP_3"/>
    <property type="match status" value="1"/>
</dbReference>
<dbReference type="GO" id="GO:0004843">
    <property type="term" value="F:cysteine-type deubiquitinase activity"/>
    <property type="evidence" value="ECO:0007669"/>
    <property type="project" value="UniProtKB-EC"/>
</dbReference>
<dbReference type="GeneTree" id="ENSGT00940000157850"/>
<reference evidence="6" key="1">
    <citation type="submission" date="2018-06" db="EMBL/GenBank/DDBJ databases">
        <title>Genome assembly of Danube salmon.</title>
        <authorList>
            <person name="Macqueen D.J."/>
            <person name="Gundappa M.K."/>
        </authorList>
    </citation>
    <scope>NUCLEOTIDE SEQUENCE [LARGE SCALE GENOMIC DNA]</scope>
</reference>
<reference evidence="5" key="2">
    <citation type="submission" date="2025-08" db="UniProtKB">
        <authorList>
            <consortium name="Ensembl"/>
        </authorList>
    </citation>
    <scope>IDENTIFICATION</scope>
</reference>
<dbReference type="Proteomes" id="UP000314982">
    <property type="component" value="Unassembled WGS sequence"/>
</dbReference>
<dbReference type="InterPro" id="IPR001394">
    <property type="entry name" value="Peptidase_C19_UCH"/>
</dbReference>
<keyword evidence="6" id="KW-1185">Reference proteome</keyword>
<evidence type="ECO:0000256" key="3">
    <source>
        <dbReference type="ARBA" id="ARBA00022801"/>
    </source>
</evidence>
<dbReference type="GO" id="GO:0016579">
    <property type="term" value="P:protein deubiquitination"/>
    <property type="evidence" value="ECO:0007669"/>
    <property type="project" value="InterPro"/>
</dbReference>
<organism evidence="5 6">
    <name type="scientific">Hucho hucho</name>
    <name type="common">huchen</name>
    <dbReference type="NCBI Taxonomy" id="62062"/>
    <lineage>
        <taxon>Eukaryota</taxon>
        <taxon>Metazoa</taxon>
        <taxon>Chordata</taxon>
        <taxon>Craniata</taxon>
        <taxon>Vertebrata</taxon>
        <taxon>Euteleostomi</taxon>
        <taxon>Actinopterygii</taxon>
        <taxon>Neopterygii</taxon>
        <taxon>Teleostei</taxon>
        <taxon>Protacanthopterygii</taxon>
        <taxon>Salmoniformes</taxon>
        <taxon>Salmonidae</taxon>
        <taxon>Salmoninae</taxon>
        <taxon>Hucho</taxon>
    </lineage>
</organism>
<dbReference type="InterPro" id="IPR038765">
    <property type="entry name" value="Papain-like_cys_pep_sf"/>
</dbReference>
<dbReference type="SUPFAM" id="SSF54001">
    <property type="entry name" value="Cysteine proteinases"/>
    <property type="match status" value="1"/>
</dbReference>
<dbReference type="PANTHER" id="PTHR21646">
    <property type="entry name" value="UBIQUITIN CARBOXYL-TERMINAL HYDROLASE"/>
    <property type="match status" value="1"/>
</dbReference>
<keyword evidence="3" id="KW-0378">Hydrolase</keyword>
<evidence type="ECO:0000259" key="4">
    <source>
        <dbReference type="PROSITE" id="PS50235"/>
    </source>
</evidence>
<protein>
    <recommendedName>
        <fullName evidence="2">ubiquitinyl hydrolase 1</fullName>
        <ecNumber evidence="2">3.4.19.12</ecNumber>
    </recommendedName>
</protein>
<dbReference type="InterPro" id="IPR028889">
    <property type="entry name" value="USP"/>
</dbReference>
<dbReference type="EC" id="3.4.19.12" evidence="2"/>
<dbReference type="PANTHER" id="PTHR21646:SF19">
    <property type="entry name" value="UBIQUITIN CARBOXYL-TERMINAL HYDROLASE 3"/>
    <property type="match status" value="1"/>
</dbReference>
<sequence length="87" mass="10412">MCHRCKKRQKSTKKFWVQKLPKVLCLHLKRFHWTSYLRNKITTYVEFPLRGLDMRGYLLQGWIGTLHSIWQTGGSLVPLQRQHSDSD</sequence>
<feature type="domain" description="USP" evidence="4">
    <location>
        <begin position="1"/>
        <end position="87"/>
    </location>
</feature>
<dbReference type="AlphaFoldDB" id="A0A4W5KHY7"/>
<evidence type="ECO:0000313" key="6">
    <source>
        <dbReference type="Proteomes" id="UP000314982"/>
    </source>
</evidence>
<reference evidence="5" key="3">
    <citation type="submission" date="2025-09" db="UniProtKB">
        <authorList>
            <consortium name="Ensembl"/>
        </authorList>
    </citation>
    <scope>IDENTIFICATION</scope>
</reference>
<name>A0A4W5KHY7_9TELE</name>
<accession>A0A4W5KHY7</accession>
<dbReference type="Pfam" id="PF00443">
    <property type="entry name" value="UCH"/>
    <property type="match status" value="1"/>
</dbReference>
<evidence type="ECO:0000313" key="5">
    <source>
        <dbReference type="Ensembl" id="ENSHHUP00000015892.1"/>
    </source>
</evidence>
<comment type="catalytic activity">
    <reaction evidence="1">
        <text>Thiol-dependent hydrolysis of ester, thioester, amide, peptide and isopeptide bonds formed by the C-terminal Gly of ubiquitin (a 76-residue protein attached to proteins as an intracellular targeting signal).</text>
        <dbReference type="EC" id="3.4.19.12"/>
    </reaction>
</comment>
<dbReference type="Ensembl" id="ENSHHUT00000016451.1">
    <property type="protein sequence ID" value="ENSHHUP00000015892.1"/>
    <property type="gene ID" value="ENSHHUG00000009889.1"/>
</dbReference>
<dbReference type="Gene3D" id="3.90.70.10">
    <property type="entry name" value="Cysteine proteinases"/>
    <property type="match status" value="1"/>
</dbReference>
<evidence type="ECO:0000256" key="1">
    <source>
        <dbReference type="ARBA" id="ARBA00000707"/>
    </source>
</evidence>
<evidence type="ECO:0000256" key="2">
    <source>
        <dbReference type="ARBA" id="ARBA00012759"/>
    </source>
</evidence>